<dbReference type="InterPro" id="IPR043760">
    <property type="entry name" value="PycTM_dom"/>
</dbReference>
<feature type="transmembrane region" description="Helical" evidence="8">
    <location>
        <begin position="145"/>
        <end position="164"/>
    </location>
</feature>
<feature type="domain" description="Pycsar effector protein" evidence="9">
    <location>
        <begin position="11"/>
        <end position="164"/>
    </location>
</feature>
<evidence type="ECO:0000256" key="4">
    <source>
        <dbReference type="ARBA" id="ARBA00022741"/>
    </source>
</evidence>
<sequence length="170" mass="19010">MDNFNSRSELIFSRFDKYLETVNTKGTLYLAINTFFISAVIANIDKLNTSFVLTEEVITFIGLFLCVCLISTALVLLAINPFLNTGTKNGVASSIFFYGSVAAYEKDVFIKRLNDISTEELKDDVGGQLYCLAEGLKSKYNKLKWAGWLVLGEFILLIPLTVLLTSHLKK</sequence>
<evidence type="ECO:0000259" key="9">
    <source>
        <dbReference type="Pfam" id="PF18967"/>
    </source>
</evidence>
<feature type="transmembrane region" description="Helical" evidence="8">
    <location>
        <begin position="26"/>
        <end position="45"/>
    </location>
</feature>
<dbReference type="EMBL" id="JBHTIA010000009">
    <property type="protein sequence ID" value="MFD0765817.1"/>
    <property type="molecule type" value="Genomic_DNA"/>
</dbReference>
<organism evidence="10 11">
    <name type="scientific">Mucilaginibacter lutimaris</name>
    <dbReference type="NCBI Taxonomy" id="931629"/>
    <lineage>
        <taxon>Bacteria</taxon>
        <taxon>Pseudomonadati</taxon>
        <taxon>Bacteroidota</taxon>
        <taxon>Sphingobacteriia</taxon>
        <taxon>Sphingobacteriales</taxon>
        <taxon>Sphingobacteriaceae</taxon>
        <taxon>Mucilaginibacter</taxon>
    </lineage>
</organism>
<evidence type="ECO:0000256" key="7">
    <source>
        <dbReference type="ARBA" id="ARBA00023136"/>
    </source>
</evidence>
<feature type="transmembrane region" description="Helical" evidence="8">
    <location>
        <begin position="57"/>
        <end position="79"/>
    </location>
</feature>
<keyword evidence="6" id="KW-0051">Antiviral defense</keyword>
<accession>A0ABW2ZI24</accession>
<evidence type="ECO:0000256" key="5">
    <source>
        <dbReference type="ARBA" id="ARBA00022989"/>
    </source>
</evidence>
<evidence type="ECO:0000313" key="11">
    <source>
        <dbReference type="Proteomes" id="UP001597073"/>
    </source>
</evidence>
<evidence type="ECO:0000256" key="1">
    <source>
        <dbReference type="ARBA" id="ARBA00004236"/>
    </source>
</evidence>
<dbReference type="Pfam" id="PF18967">
    <property type="entry name" value="PycTM"/>
    <property type="match status" value="1"/>
</dbReference>
<evidence type="ECO:0000256" key="2">
    <source>
        <dbReference type="ARBA" id="ARBA00022475"/>
    </source>
</evidence>
<dbReference type="Proteomes" id="UP001597073">
    <property type="component" value="Unassembled WGS sequence"/>
</dbReference>
<comment type="subcellular location">
    <subcellularLocation>
        <location evidence="1">Cell membrane</location>
    </subcellularLocation>
</comment>
<gene>
    <name evidence="10" type="ORF">ACFQZI_13220</name>
</gene>
<reference evidence="11" key="1">
    <citation type="journal article" date="2019" name="Int. J. Syst. Evol. Microbiol.">
        <title>The Global Catalogue of Microorganisms (GCM) 10K type strain sequencing project: providing services to taxonomists for standard genome sequencing and annotation.</title>
        <authorList>
            <consortium name="The Broad Institute Genomics Platform"/>
            <consortium name="The Broad Institute Genome Sequencing Center for Infectious Disease"/>
            <person name="Wu L."/>
            <person name="Ma J."/>
        </authorList>
    </citation>
    <scope>NUCLEOTIDE SEQUENCE [LARGE SCALE GENOMIC DNA]</scope>
    <source>
        <strain evidence="11">CCUG 60742</strain>
    </source>
</reference>
<keyword evidence="5 8" id="KW-1133">Transmembrane helix</keyword>
<keyword evidence="7 8" id="KW-0472">Membrane</keyword>
<keyword evidence="2" id="KW-1003">Cell membrane</keyword>
<comment type="caution">
    <text evidence="10">The sequence shown here is derived from an EMBL/GenBank/DDBJ whole genome shotgun (WGS) entry which is preliminary data.</text>
</comment>
<protein>
    <submittedName>
        <fullName evidence="10">Pycsar system effector family protein</fullName>
    </submittedName>
</protein>
<evidence type="ECO:0000313" key="10">
    <source>
        <dbReference type="EMBL" id="MFD0765817.1"/>
    </source>
</evidence>
<dbReference type="RefSeq" id="WP_377143162.1">
    <property type="nucleotide sequence ID" value="NZ_JBHTIA010000009.1"/>
</dbReference>
<evidence type="ECO:0000256" key="8">
    <source>
        <dbReference type="SAM" id="Phobius"/>
    </source>
</evidence>
<keyword evidence="11" id="KW-1185">Reference proteome</keyword>
<keyword evidence="4" id="KW-0547">Nucleotide-binding</keyword>
<name>A0ABW2ZI24_9SPHI</name>
<evidence type="ECO:0000256" key="3">
    <source>
        <dbReference type="ARBA" id="ARBA00022692"/>
    </source>
</evidence>
<keyword evidence="3 8" id="KW-0812">Transmembrane</keyword>
<proteinExistence type="predicted"/>
<evidence type="ECO:0000256" key="6">
    <source>
        <dbReference type="ARBA" id="ARBA00023118"/>
    </source>
</evidence>